<dbReference type="GO" id="GO:0003774">
    <property type="term" value="F:cytoskeletal motor activity"/>
    <property type="evidence" value="ECO:0007669"/>
    <property type="project" value="InterPro"/>
</dbReference>
<evidence type="ECO:0000256" key="1">
    <source>
        <dbReference type="ARBA" id="ARBA00002591"/>
    </source>
</evidence>
<evidence type="ECO:0000256" key="3">
    <source>
        <dbReference type="ARBA" id="ARBA00022729"/>
    </source>
</evidence>
<comment type="subunit">
    <text evidence="7">The basal body constitutes a major portion of the flagellar organelle and consists of four rings (L,P,S, and M) mounted on a central rod.</text>
</comment>
<sequence length="239" mass="25434">MKRLLILAAVGALALAGCQKTYDNLATGPSLTPVGYGISEPTDPIPMAFPPPPARSFASAWDQNSQSIYRTIRAAKVGDVLTVNIALDDKAQFDNQIDRSRNSAQQAGLDIAAGAEGYGWSGAFGSATGSLDMNSDTKMKGKGTIDRSEKLQLSVAAVVTGVLPNGNLMIRGSQEILVNYEVRVLTIAGMVNPLDLSGRNQISYDKIAEARVSYGGRGRLTDVQQPAWGQRIYDVVAPF</sequence>
<proteinExistence type="inferred from homology"/>
<dbReference type="GO" id="GO:0009279">
    <property type="term" value="C:cell outer membrane"/>
    <property type="evidence" value="ECO:0007669"/>
    <property type="project" value="UniProtKB-SubCell"/>
</dbReference>
<protein>
    <recommendedName>
        <fullName evidence="7">Flagellar L-ring protein</fullName>
    </recommendedName>
    <alternativeName>
        <fullName evidence="7">Basal body L-ring protein</fullName>
    </alternativeName>
</protein>
<keyword evidence="9" id="KW-1185">Reference proteome</keyword>
<comment type="similarity">
    <text evidence="2 7">Belongs to the FlgH family.</text>
</comment>
<evidence type="ECO:0000256" key="7">
    <source>
        <dbReference type="HAMAP-Rule" id="MF_00415"/>
    </source>
</evidence>
<comment type="caution">
    <text evidence="8">The sequence shown here is derived from an EMBL/GenBank/DDBJ whole genome shotgun (WGS) entry which is preliminary data.</text>
</comment>
<keyword evidence="8" id="KW-0966">Cell projection</keyword>
<gene>
    <name evidence="7 8" type="primary">flgH</name>
    <name evidence="8" type="ORF">GCM10017643_01750</name>
</gene>
<dbReference type="EMBL" id="BSFJ01000001">
    <property type="protein sequence ID" value="GLK70060.1"/>
    <property type="molecule type" value="Genomic_DNA"/>
</dbReference>
<name>A0A9W6MXM7_9HYPH</name>
<dbReference type="HAMAP" id="MF_00415">
    <property type="entry name" value="FlgH"/>
    <property type="match status" value="1"/>
</dbReference>
<evidence type="ECO:0000256" key="4">
    <source>
        <dbReference type="ARBA" id="ARBA00023136"/>
    </source>
</evidence>
<evidence type="ECO:0000256" key="2">
    <source>
        <dbReference type="ARBA" id="ARBA00006929"/>
    </source>
</evidence>
<accession>A0A9W6MXM7</accession>
<dbReference type="PRINTS" id="PR01008">
    <property type="entry name" value="FLGLRINGFLGH"/>
</dbReference>
<keyword evidence="7" id="KW-0449">Lipoprotein</keyword>
<evidence type="ECO:0000313" key="9">
    <source>
        <dbReference type="Proteomes" id="UP001143370"/>
    </source>
</evidence>
<reference evidence="8" key="1">
    <citation type="journal article" date="2014" name="Int. J. Syst. Evol. Microbiol.">
        <title>Complete genome sequence of Corynebacterium casei LMG S-19264T (=DSM 44701T), isolated from a smear-ripened cheese.</title>
        <authorList>
            <consortium name="US DOE Joint Genome Institute (JGI-PGF)"/>
            <person name="Walter F."/>
            <person name="Albersmeier A."/>
            <person name="Kalinowski J."/>
            <person name="Ruckert C."/>
        </authorList>
    </citation>
    <scope>NUCLEOTIDE SEQUENCE</scope>
    <source>
        <strain evidence="8">VKM B-2484</strain>
    </source>
</reference>
<keyword evidence="8" id="KW-0969">Cilium</keyword>
<comment type="function">
    <text evidence="1 7">Assembles around the rod to form the L-ring and probably protects the motor/basal body from shearing forces during rotation.</text>
</comment>
<dbReference type="PANTHER" id="PTHR34933">
    <property type="entry name" value="FLAGELLAR L-RING PROTEIN"/>
    <property type="match status" value="1"/>
</dbReference>
<keyword evidence="5 7" id="KW-0975">Bacterial flagellum</keyword>
<evidence type="ECO:0000256" key="5">
    <source>
        <dbReference type="ARBA" id="ARBA00023143"/>
    </source>
</evidence>
<evidence type="ECO:0000256" key="6">
    <source>
        <dbReference type="ARBA" id="ARBA00023237"/>
    </source>
</evidence>
<dbReference type="PANTHER" id="PTHR34933:SF1">
    <property type="entry name" value="FLAGELLAR L-RING PROTEIN"/>
    <property type="match status" value="1"/>
</dbReference>
<keyword evidence="4 7" id="KW-0472">Membrane</keyword>
<dbReference type="GO" id="GO:0071973">
    <property type="term" value="P:bacterial-type flagellum-dependent cell motility"/>
    <property type="evidence" value="ECO:0007669"/>
    <property type="project" value="InterPro"/>
</dbReference>
<comment type="subcellular location">
    <subcellularLocation>
        <location evidence="7">Cell outer membrane</location>
        <topology evidence="7">Lipid-anchor</topology>
    </subcellularLocation>
    <subcellularLocation>
        <location evidence="7">Bacterial flagellum basal body</location>
    </subcellularLocation>
</comment>
<dbReference type="GO" id="GO:0009427">
    <property type="term" value="C:bacterial-type flagellum basal body, distal rod, L ring"/>
    <property type="evidence" value="ECO:0007669"/>
    <property type="project" value="InterPro"/>
</dbReference>
<evidence type="ECO:0000313" key="8">
    <source>
        <dbReference type="EMBL" id="GLK70060.1"/>
    </source>
</evidence>
<keyword evidence="6 7" id="KW-0998">Cell outer membrane</keyword>
<dbReference type="PROSITE" id="PS51257">
    <property type="entry name" value="PROKAR_LIPOPROTEIN"/>
    <property type="match status" value="1"/>
</dbReference>
<dbReference type="AlphaFoldDB" id="A0A9W6MXM7"/>
<dbReference type="Proteomes" id="UP001143370">
    <property type="component" value="Unassembled WGS sequence"/>
</dbReference>
<dbReference type="RefSeq" id="WP_213375764.1">
    <property type="nucleotide sequence ID" value="NZ_BSFJ01000001.1"/>
</dbReference>
<dbReference type="InterPro" id="IPR000527">
    <property type="entry name" value="Flag_Lring"/>
</dbReference>
<keyword evidence="3 7" id="KW-0732">Signal</keyword>
<reference evidence="8" key="2">
    <citation type="submission" date="2023-01" db="EMBL/GenBank/DDBJ databases">
        <authorList>
            <person name="Sun Q."/>
            <person name="Evtushenko L."/>
        </authorList>
    </citation>
    <scope>NUCLEOTIDE SEQUENCE</scope>
    <source>
        <strain evidence="8">VKM B-2484</strain>
    </source>
</reference>
<dbReference type="NCBIfam" id="NF001305">
    <property type="entry name" value="PRK00249.1-5"/>
    <property type="match status" value="1"/>
</dbReference>
<keyword evidence="8" id="KW-0282">Flagellum</keyword>
<dbReference type="Pfam" id="PF02107">
    <property type="entry name" value="FlgH"/>
    <property type="match status" value="1"/>
</dbReference>
<organism evidence="8 9">
    <name type="scientific">Ancylobacter dichloromethanicus</name>
    <dbReference type="NCBI Taxonomy" id="518825"/>
    <lineage>
        <taxon>Bacteria</taxon>
        <taxon>Pseudomonadati</taxon>
        <taxon>Pseudomonadota</taxon>
        <taxon>Alphaproteobacteria</taxon>
        <taxon>Hyphomicrobiales</taxon>
        <taxon>Xanthobacteraceae</taxon>
        <taxon>Ancylobacter</taxon>
    </lineage>
</organism>